<evidence type="ECO:0000256" key="2">
    <source>
        <dbReference type="ARBA" id="ARBA00023015"/>
    </source>
</evidence>
<dbReference type="InterPro" id="IPR036576">
    <property type="entry name" value="WRKY_dom_sf"/>
</dbReference>
<keyword evidence="5" id="KW-0539">Nucleus</keyword>
<evidence type="ECO:0000256" key="6">
    <source>
        <dbReference type="SAM" id="MobiDB-lite"/>
    </source>
</evidence>
<evidence type="ECO:0000256" key="1">
    <source>
        <dbReference type="ARBA" id="ARBA00004123"/>
    </source>
</evidence>
<feature type="compositionally biased region" description="Polar residues" evidence="6">
    <location>
        <begin position="515"/>
        <end position="526"/>
    </location>
</feature>
<dbReference type="PROSITE" id="PS50811">
    <property type="entry name" value="WRKY"/>
    <property type="match status" value="1"/>
</dbReference>
<evidence type="ECO:0000256" key="5">
    <source>
        <dbReference type="ARBA" id="ARBA00023242"/>
    </source>
</evidence>
<keyword evidence="2" id="KW-0805">Transcription regulation</keyword>
<keyword evidence="9" id="KW-1185">Reference proteome</keyword>
<proteinExistence type="predicted"/>
<reference evidence="8" key="1">
    <citation type="submission" date="2024-02" db="EMBL/GenBank/DDBJ databases">
        <authorList>
            <consortium name="ELIXIR-Norway"/>
            <consortium name="Elixir Norway"/>
        </authorList>
    </citation>
    <scope>NUCLEOTIDE SEQUENCE</scope>
</reference>
<evidence type="ECO:0000313" key="9">
    <source>
        <dbReference type="Proteomes" id="UP001497444"/>
    </source>
</evidence>
<sequence length="771" mass="84089">MGGWDWASAHCLEKIQEMLSRAIKDQEDLWNMLLESTSSPELQRQRSAASELQGVEVGVYGSEPGQLEAAAAGSNRQQQQLNHSCSCASEFTPTMWNLRHLTAKVENSLDWCHLALCRIKEFTAHSPRSIKPIIKQQAAASTLRYPKLHAPALIPLQIPARDVVDEQDLASLLLSRAETPFLPRDCMNYFINNPGGRTSSTSTLADHPSAAAGADDQAATTGQLPGDHQLTTLSMLAFDLEPSRQGQNFERVIPTPARAAATAGMDKVFDWPDFPDHADSAMVVDISAAAYDSKFEEQQLQLTAAAAGAEAAVGSKKAAAGDGNSYLAAANCNHVKMGAAETARATADDHSFRLQNNHAEDCTEAKFTDCDDPICGRPLTSGHNPSRAKRDREVDVSNGASDDQKALVVTYQRLRPGVDINKRGIPADGHRGWKKYGSKSIQNANFCRGYYKCSVKECNAKKSVQPTDEDPSVFQVTYTGTHTCSSTYPRRKTHRIASMQPAATAVPAASAPQVLQESQPMCSTPSRDIEAASACQNEPKPASPARVPSEYQDHGAGPETPEKLEYASSVVHLPALSTPVVTDAVKQKVLHQQATSSSSLSELAVTAASTGHAAADQQLTRSSDLESCLAAESLMSTDSSVPQAAAAAATGRSHDIQDWTITRYALIDQEDQHDEGLRNVENMNIDSYCILNELQAAAYEDDDDRRHHLHFANNQLLHNNTDQDFNNFQESCMLQEWRDLIMDHTKFSWSHELVPELLFPAADHQLQHNLL</sequence>
<feature type="region of interest" description="Disordered" evidence="6">
    <location>
        <begin position="199"/>
        <end position="226"/>
    </location>
</feature>
<feature type="compositionally biased region" description="Low complexity" evidence="6">
    <location>
        <begin position="501"/>
        <end position="514"/>
    </location>
</feature>
<dbReference type="SMART" id="SM00774">
    <property type="entry name" value="WRKY"/>
    <property type="match status" value="1"/>
</dbReference>
<feature type="region of interest" description="Disordered" evidence="6">
    <location>
        <begin position="501"/>
        <end position="561"/>
    </location>
</feature>
<dbReference type="Pfam" id="PF03106">
    <property type="entry name" value="WRKY"/>
    <property type="match status" value="1"/>
</dbReference>
<name>A0ABP0WWY6_9BRYO</name>
<comment type="subcellular location">
    <subcellularLocation>
        <location evidence="1">Nucleus</location>
    </subcellularLocation>
</comment>
<protein>
    <recommendedName>
        <fullName evidence="7">WRKY domain-containing protein</fullName>
    </recommendedName>
</protein>
<organism evidence="8 9">
    <name type="scientific">Sphagnum jensenii</name>
    <dbReference type="NCBI Taxonomy" id="128206"/>
    <lineage>
        <taxon>Eukaryota</taxon>
        <taxon>Viridiplantae</taxon>
        <taxon>Streptophyta</taxon>
        <taxon>Embryophyta</taxon>
        <taxon>Bryophyta</taxon>
        <taxon>Sphagnophytina</taxon>
        <taxon>Sphagnopsida</taxon>
        <taxon>Sphagnales</taxon>
        <taxon>Sphagnaceae</taxon>
        <taxon>Sphagnum</taxon>
    </lineage>
</organism>
<dbReference type="InterPro" id="IPR044810">
    <property type="entry name" value="WRKY_plant"/>
</dbReference>
<dbReference type="Proteomes" id="UP001497444">
    <property type="component" value="Chromosome 3"/>
</dbReference>
<evidence type="ECO:0000313" key="8">
    <source>
        <dbReference type="EMBL" id="CAK9269950.1"/>
    </source>
</evidence>
<dbReference type="InterPro" id="IPR003657">
    <property type="entry name" value="WRKY_dom"/>
</dbReference>
<dbReference type="EMBL" id="OZ020098">
    <property type="protein sequence ID" value="CAK9269950.1"/>
    <property type="molecule type" value="Genomic_DNA"/>
</dbReference>
<keyword evidence="4" id="KW-0804">Transcription</keyword>
<feature type="region of interest" description="Disordered" evidence="6">
    <location>
        <begin position="381"/>
        <end position="401"/>
    </location>
</feature>
<dbReference type="PANTHER" id="PTHR31282">
    <property type="entry name" value="WRKY TRANSCRIPTION FACTOR 21-RELATED"/>
    <property type="match status" value="1"/>
</dbReference>
<feature type="compositionally biased region" description="Low complexity" evidence="6">
    <location>
        <begin position="210"/>
        <end position="223"/>
    </location>
</feature>
<gene>
    <name evidence="8" type="ORF">CSSPJE1EN1_LOCUS15428</name>
</gene>
<accession>A0ABP0WWY6</accession>
<feature type="domain" description="WRKY" evidence="7">
    <location>
        <begin position="433"/>
        <end position="487"/>
    </location>
</feature>
<evidence type="ECO:0000259" key="7">
    <source>
        <dbReference type="PROSITE" id="PS50811"/>
    </source>
</evidence>
<dbReference type="Gene3D" id="2.20.25.80">
    <property type="entry name" value="WRKY domain"/>
    <property type="match status" value="1"/>
</dbReference>
<keyword evidence="3" id="KW-0238">DNA-binding</keyword>
<dbReference type="SUPFAM" id="SSF118290">
    <property type="entry name" value="WRKY DNA-binding domain"/>
    <property type="match status" value="1"/>
</dbReference>
<evidence type="ECO:0000256" key="4">
    <source>
        <dbReference type="ARBA" id="ARBA00023163"/>
    </source>
</evidence>
<evidence type="ECO:0000256" key="3">
    <source>
        <dbReference type="ARBA" id="ARBA00023125"/>
    </source>
</evidence>